<keyword evidence="5" id="KW-1185">Reference proteome</keyword>
<dbReference type="RefSeq" id="WP_042531734.1">
    <property type="nucleotide sequence ID" value="NZ_CDGG01000001.1"/>
</dbReference>
<dbReference type="GO" id="GO:0004803">
    <property type="term" value="F:transposase activity"/>
    <property type="evidence" value="ECO:0007669"/>
    <property type="project" value="InterPro"/>
</dbReference>
<dbReference type="GO" id="GO:0006313">
    <property type="term" value="P:DNA transposition"/>
    <property type="evidence" value="ECO:0007669"/>
    <property type="project" value="InterPro"/>
</dbReference>
<dbReference type="STRING" id="545501.BN997_01986"/>
<evidence type="ECO:0000256" key="1">
    <source>
        <dbReference type="SAM" id="MobiDB-lite"/>
    </source>
</evidence>
<feature type="region of interest" description="Disordered" evidence="1">
    <location>
        <begin position="149"/>
        <end position="177"/>
    </location>
</feature>
<evidence type="ECO:0000259" key="2">
    <source>
        <dbReference type="Pfam" id="PF01609"/>
    </source>
</evidence>
<protein>
    <submittedName>
        <fullName evidence="4">Transposase DDE domain protein</fullName>
    </submittedName>
</protein>
<dbReference type="Proteomes" id="UP000040453">
    <property type="component" value="Unassembled WGS sequence"/>
</dbReference>
<accession>A0A0A1MG97</accession>
<evidence type="ECO:0000313" key="4">
    <source>
        <dbReference type="EMBL" id="CEI82128.1"/>
    </source>
</evidence>
<dbReference type="GO" id="GO:0003677">
    <property type="term" value="F:DNA binding"/>
    <property type="evidence" value="ECO:0007669"/>
    <property type="project" value="InterPro"/>
</dbReference>
<feature type="domain" description="Transposase InsH N-terminal" evidence="3">
    <location>
        <begin position="15"/>
        <end position="106"/>
    </location>
</feature>
<evidence type="ECO:0000313" key="5">
    <source>
        <dbReference type="Proteomes" id="UP000040453"/>
    </source>
</evidence>
<feature type="domain" description="Transposase IS4-like" evidence="2">
    <location>
        <begin position="135"/>
        <end position="433"/>
    </location>
</feature>
<reference evidence="4 5" key="1">
    <citation type="submission" date="2014-11" db="EMBL/GenBank/DDBJ databases">
        <authorList>
            <person name="Urmite Genomes Urmite Genomes"/>
        </authorList>
    </citation>
    <scope>NUCLEOTIDE SEQUENCE [LARGE SCALE GENOMIC DNA]</scope>
    <source>
        <strain evidence="4 5">Oc5</strain>
    </source>
</reference>
<evidence type="ECO:0000259" key="3">
    <source>
        <dbReference type="Pfam" id="PF05598"/>
    </source>
</evidence>
<dbReference type="Pfam" id="PF01609">
    <property type="entry name" value="DDE_Tnp_1"/>
    <property type="match status" value="1"/>
</dbReference>
<name>A0A0A1MG97_9BACI</name>
<dbReference type="InterPro" id="IPR008490">
    <property type="entry name" value="Transposase_InsH_N"/>
</dbReference>
<dbReference type="AlphaFoldDB" id="A0A0A1MG97"/>
<feature type="compositionally biased region" description="Basic and acidic residues" evidence="1">
    <location>
        <begin position="149"/>
        <end position="163"/>
    </location>
</feature>
<dbReference type="PANTHER" id="PTHR35604">
    <property type="entry name" value="TRANSPOSASE INSH FOR INSERTION SEQUENCE ELEMENT IS5A-RELATED"/>
    <property type="match status" value="1"/>
</dbReference>
<proteinExistence type="predicted"/>
<dbReference type="PANTHER" id="PTHR35604:SF2">
    <property type="entry name" value="TRANSPOSASE INSH FOR INSERTION SEQUENCE ELEMENT IS5A-RELATED"/>
    <property type="match status" value="1"/>
</dbReference>
<dbReference type="EMBL" id="CDGG01000001">
    <property type="protein sequence ID" value="CEI82128.1"/>
    <property type="molecule type" value="Genomic_DNA"/>
</dbReference>
<sequence>MTIIRQPSLFGIQELYDMEPTQKYEAIISAIDLDRIYHAINKQSRLGAPVELNYAGMIISFFIRYIERIPTIKDLIKRLNDDFIFKMNCGFLVSDSTPSEAAYSRLVTKLSESDILEKSFESVTLAAVTEGFIVDEVIAIDATHFEARDKAPAKKEEKSETTPKKRGRKSKEEREQYLKDQAEKEANLPLYEKKIEAQLDVPLDILRAEVPIAPKWGVKKNADGKNEYWFGYKAHLAVGASSQYILQSLFSSGSLNDGKAAIALLKGMDQRLPLTSASYQTLDAGYDFEPIYEQIHRMCQQSVIAYNKRNEGEMIGFDKDFAPTCLREHSYKYDSFDPKYETLKYTRPKECSDCPLANEGICQKVYKIKITTDLRRYTAPARGSKAWKNIFKQRTAVERVNAYLKEFYQLNNVRYRTGKRAKVHFDMVALIYNASKLAADRIQAELIQQQQAHNFCF</sequence>
<gene>
    <name evidence="4" type="ORF">BN997_01986</name>
</gene>
<dbReference type="Pfam" id="PF05598">
    <property type="entry name" value="DUF772"/>
    <property type="match status" value="1"/>
</dbReference>
<dbReference type="OrthoDB" id="5751230at2"/>
<dbReference type="InterPro" id="IPR002559">
    <property type="entry name" value="Transposase_11"/>
</dbReference>
<organism evidence="4 5">
    <name type="scientific">Oceanobacillus oncorhynchi</name>
    <dbReference type="NCBI Taxonomy" id="545501"/>
    <lineage>
        <taxon>Bacteria</taxon>
        <taxon>Bacillati</taxon>
        <taxon>Bacillota</taxon>
        <taxon>Bacilli</taxon>
        <taxon>Bacillales</taxon>
        <taxon>Bacillaceae</taxon>
        <taxon>Oceanobacillus</taxon>
    </lineage>
</organism>